<dbReference type="SUPFAM" id="SSF140591">
    <property type="entry name" value="Type III secretion system domain"/>
    <property type="match status" value="1"/>
</dbReference>
<evidence type="ECO:0000256" key="1">
    <source>
        <dbReference type="SAM" id="MobiDB-lite"/>
    </source>
</evidence>
<dbReference type="NCBIfam" id="TIGR02511">
    <property type="entry name" value="type_III_tyeA"/>
    <property type="match status" value="1"/>
</dbReference>
<dbReference type="OrthoDB" id="9893658at2"/>
<feature type="domain" description="Type III secretion system effector delivery regulator TyeA" evidence="2">
    <location>
        <begin position="11"/>
        <end position="90"/>
    </location>
</feature>
<organism evidence="3 4">
    <name type="scientific">Parendozoicomonas haliclonae</name>
    <dbReference type="NCBI Taxonomy" id="1960125"/>
    <lineage>
        <taxon>Bacteria</taxon>
        <taxon>Pseudomonadati</taxon>
        <taxon>Pseudomonadota</taxon>
        <taxon>Gammaproteobacteria</taxon>
        <taxon>Oceanospirillales</taxon>
        <taxon>Endozoicomonadaceae</taxon>
        <taxon>Parendozoicomonas</taxon>
    </lineage>
</organism>
<dbReference type="Proteomes" id="UP000196573">
    <property type="component" value="Unassembled WGS sequence"/>
</dbReference>
<proteinExistence type="predicted"/>
<protein>
    <submittedName>
        <fullName evidence="3">TyeA</fullName>
    </submittedName>
</protein>
<dbReference type="RefSeq" id="WP_087106727.1">
    <property type="nucleotide sequence ID" value="NZ_CBCSCN010000004.1"/>
</dbReference>
<dbReference type="Gene3D" id="1.20.1280.80">
    <property type="match status" value="1"/>
</dbReference>
<accession>A0A1X7AFM0</accession>
<gene>
    <name evidence="3" type="ORF">EHSB41UT_00606</name>
</gene>
<dbReference type="EMBL" id="FWPT01000001">
    <property type="protein sequence ID" value="SMA36173.1"/>
    <property type="molecule type" value="Genomic_DNA"/>
</dbReference>
<dbReference type="Pfam" id="PF09059">
    <property type="entry name" value="TyeA"/>
    <property type="match status" value="1"/>
</dbReference>
<evidence type="ECO:0000313" key="4">
    <source>
        <dbReference type="Proteomes" id="UP000196573"/>
    </source>
</evidence>
<name>A0A1X7AFM0_9GAMM</name>
<reference evidence="3 4" key="1">
    <citation type="submission" date="2017-03" db="EMBL/GenBank/DDBJ databases">
        <authorList>
            <person name="Afonso C.L."/>
            <person name="Miller P.J."/>
            <person name="Scott M.A."/>
            <person name="Spackman E."/>
            <person name="Goraichik I."/>
            <person name="Dimitrov K.M."/>
            <person name="Suarez D.L."/>
            <person name="Swayne D.E."/>
        </authorList>
    </citation>
    <scope>NUCLEOTIDE SEQUENCE [LARGE SCALE GENOMIC DNA]</scope>
    <source>
        <strain evidence="3">SB41UT1</strain>
    </source>
</reference>
<keyword evidence="4" id="KW-1185">Reference proteome</keyword>
<feature type="region of interest" description="Disordered" evidence="1">
    <location>
        <begin position="85"/>
        <end position="108"/>
    </location>
</feature>
<dbReference type="InterPro" id="IPR015144">
    <property type="entry name" value="T3SS_TyeA"/>
</dbReference>
<dbReference type="InterPro" id="IPR013351">
    <property type="entry name" value="T3SS_TyeA-rel"/>
</dbReference>
<evidence type="ECO:0000259" key="2">
    <source>
        <dbReference type="Pfam" id="PF09059"/>
    </source>
</evidence>
<evidence type="ECO:0000313" key="3">
    <source>
        <dbReference type="EMBL" id="SMA36173.1"/>
    </source>
</evidence>
<dbReference type="AlphaFoldDB" id="A0A1X7AFM0"/>
<dbReference type="InterPro" id="IPR038347">
    <property type="entry name" value="TyeA_sf"/>
</dbReference>
<sequence length="108" mass="12722">MLEAEIKKGVLIEEVLRLLNQRWISASDVEGIPDKMGVQDDLSIKIFVLNQVLETFRKIPDQYFKEAEHRENILEASQEALDDLIEQEEEEEFEDEDDDDDFDMDFDI</sequence>